<reference evidence="2 3" key="1">
    <citation type="submission" date="2021-04" db="EMBL/GenBank/DDBJ databases">
        <title>Genome analysis of Polyangium sp.</title>
        <authorList>
            <person name="Li Y."/>
            <person name="Wang J."/>
        </authorList>
    </citation>
    <scope>NUCLEOTIDE SEQUENCE [LARGE SCALE GENOMIC DNA]</scope>
    <source>
        <strain evidence="2 3">SDU14</strain>
    </source>
</reference>
<evidence type="ECO:0000313" key="2">
    <source>
        <dbReference type="EMBL" id="MDC3984455.1"/>
    </source>
</evidence>
<dbReference type="AlphaFoldDB" id="A0A9X4AVN1"/>
<dbReference type="EMBL" id="JAGTJJ010000021">
    <property type="protein sequence ID" value="MDC3984455.1"/>
    <property type="molecule type" value="Genomic_DNA"/>
</dbReference>
<sequence length="107" mass="10591">MGSLVLEEDVVERLGICVVGVEHVEEGYVEVEGAADVDAGDARVADAGGVGGGGVGEDVDGESGDEAGGGVGLAEGDVGGDVHAHGALPWINVGRLAQVCRRGQVVR</sequence>
<evidence type="ECO:0000313" key="3">
    <source>
        <dbReference type="Proteomes" id="UP001151081"/>
    </source>
</evidence>
<feature type="compositionally biased region" description="Gly residues" evidence="1">
    <location>
        <begin position="66"/>
        <end position="75"/>
    </location>
</feature>
<gene>
    <name evidence="2" type="ORF">KEG57_28370</name>
</gene>
<accession>A0A9X4AVN1</accession>
<dbReference type="RefSeq" id="WP_272426811.1">
    <property type="nucleotide sequence ID" value="NZ_JAGTJJ010000021.1"/>
</dbReference>
<protein>
    <submittedName>
        <fullName evidence="2">Uncharacterized protein</fullName>
    </submittedName>
</protein>
<keyword evidence="3" id="KW-1185">Reference proteome</keyword>
<organism evidence="2 3">
    <name type="scientific">Polyangium jinanense</name>
    <dbReference type="NCBI Taxonomy" id="2829994"/>
    <lineage>
        <taxon>Bacteria</taxon>
        <taxon>Pseudomonadati</taxon>
        <taxon>Myxococcota</taxon>
        <taxon>Polyangia</taxon>
        <taxon>Polyangiales</taxon>
        <taxon>Polyangiaceae</taxon>
        <taxon>Polyangium</taxon>
    </lineage>
</organism>
<comment type="caution">
    <text evidence="2">The sequence shown here is derived from an EMBL/GenBank/DDBJ whole genome shotgun (WGS) entry which is preliminary data.</text>
</comment>
<proteinExistence type="predicted"/>
<dbReference type="Proteomes" id="UP001151081">
    <property type="component" value="Unassembled WGS sequence"/>
</dbReference>
<name>A0A9X4AVN1_9BACT</name>
<evidence type="ECO:0000256" key="1">
    <source>
        <dbReference type="SAM" id="MobiDB-lite"/>
    </source>
</evidence>
<feature type="region of interest" description="Disordered" evidence="1">
    <location>
        <begin position="48"/>
        <end position="75"/>
    </location>
</feature>